<accession>A0ABC8ITW6</accession>
<name>A0ABC8ITW6_ERUVS</name>
<comment type="caution">
    <text evidence="1">The sequence shown here is derived from an EMBL/GenBank/DDBJ whole genome shotgun (WGS) entry which is preliminary data.</text>
</comment>
<evidence type="ECO:0000313" key="2">
    <source>
        <dbReference type="Proteomes" id="UP001642260"/>
    </source>
</evidence>
<protein>
    <submittedName>
        <fullName evidence="1">Uncharacterized protein</fullName>
    </submittedName>
</protein>
<organism evidence="1 2">
    <name type="scientific">Eruca vesicaria subsp. sativa</name>
    <name type="common">Garden rocket</name>
    <name type="synonym">Eruca sativa</name>
    <dbReference type="NCBI Taxonomy" id="29727"/>
    <lineage>
        <taxon>Eukaryota</taxon>
        <taxon>Viridiplantae</taxon>
        <taxon>Streptophyta</taxon>
        <taxon>Embryophyta</taxon>
        <taxon>Tracheophyta</taxon>
        <taxon>Spermatophyta</taxon>
        <taxon>Magnoliopsida</taxon>
        <taxon>eudicotyledons</taxon>
        <taxon>Gunneridae</taxon>
        <taxon>Pentapetalae</taxon>
        <taxon>rosids</taxon>
        <taxon>malvids</taxon>
        <taxon>Brassicales</taxon>
        <taxon>Brassicaceae</taxon>
        <taxon>Brassiceae</taxon>
        <taxon>Eruca</taxon>
    </lineage>
</organism>
<reference evidence="1 2" key="1">
    <citation type="submission" date="2022-03" db="EMBL/GenBank/DDBJ databases">
        <authorList>
            <person name="Macdonald S."/>
            <person name="Ahmed S."/>
            <person name="Newling K."/>
        </authorList>
    </citation>
    <scope>NUCLEOTIDE SEQUENCE [LARGE SCALE GENOMIC DNA]</scope>
</reference>
<dbReference type="AlphaFoldDB" id="A0ABC8ITW6"/>
<keyword evidence="2" id="KW-1185">Reference proteome</keyword>
<sequence length="242" mass="28126">MHSHCVNHCNETDIPKNDVAVTFKRGFQSQSPYRVSYTRISGHDTLPWPVIVVKEAEWWVTTTIVMYIKDLELLQLKNDITTRKKRKCSKSWHFKFKSKEVSVPILWDLVSSQSTKWYGILGFFTELIALNPAEKYSSAILTALTLNQLWCYVCGILLVAETRIAVVAINNIKTQDFLLNPCDMTVDDHRCWLRLLSLVFVTEETRPCQLETMLTEYTLLPIQTQEDKLNHSQRLIQCPKSW</sequence>
<evidence type="ECO:0000313" key="1">
    <source>
        <dbReference type="EMBL" id="CAH8300349.1"/>
    </source>
</evidence>
<gene>
    <name evidence="1" type="ORF">ERUC_LOCUS2741</name>
</gene>
<dbReference type="Proteomes" id="UP001642260">
    <property type="component" value="Unassembled WGS sequence"/>
</dbReference>
<proteinExistence type="predicted"/>
<dbReference type="EMBL" id="CAKOAT010053711">
    <property type="protein sequence ID" value="CAH8300349.1"/>
    <property type="molecule type" value="Genomic_DNA"/>
</dbReference>